<evidence type="ECO:0000313" key="5">
    <source>
        <dbReference type="Proteomes" id="UP000265692"/>
    </source>
</evidence>
<organism evidence="4 5">
    <name type="scientific">Ureibacillus yapensis</name>
    <dbReference type="NCBI Taxonomy" id="2304605"/>
    <lineage>
        <taxon>Bacteria</taxon>
        <taxon>Bacillati</taxon>
        <taxon>Bacillota</taxon>
        <taxon>Bacilli</taxon>
        <taxon>Bacillales</taxon>
        <taxon>Caryophanaceae</taxon>
        <taxon>Ureibacillus</taxon>
    </lineage>
</organism>
<evidence type="ECO:0000256" key="1">
    <source>
        <dbReference type="ARBA" id="ARBA00004241"/>
    </source>
</evidence>
<gene>
    <name evidence="4" type="ORF">D1B33_01210</name>
</gene>
<keyword evidence="2" id="KW-0178">Competence</keyword>
<sequence>MKAKNQHTNQYGITLIEVLATILILGMVVLLLFSVIKNGQEQYGNQMDKNQDLFDISYGLKLFTKDIRKATEVTFDNNTSTLTLKLDENGTKYSNFVYVSEAKILKKVGTTILENVTVFNPTVINSGEVSEITIVIKAENSDPISTKISLRSRVH</sequence>
<dbReference type="Proteomes" id="UP000265692">
    <property type="component" value="Unassembled WGS sequence"/>
</dbReference>
<dbReference type="EMBL" id="QWEI01000001">
    <property type="protein sequence ID" value="RHW39492.1"/>
    <property type="molecule type" value="Genomic_DNA"/>
</dbReference>
<feature type="transmembrane region" description="Helical" evidence="3">
    <location>
        <begin position="12"/>
        <end position="36"/>
    </location>
</feature>
<keyword evidence="3" id="KW-1133">Transmembrane helix</keyword>
<dbReference type="OrthoDB" id="2968679at2"/>
<keyword evidence="3" id="KW-0812">Transmembrane</keyword>
<reference evidence="4 5" key="1">
    <citation type="submission" date="2018-08" db="EMBL/GenBank/DDBJ databases">
        <title>Lysinibacillus sp. YLB-03 draft genome sequence.</title>
        <authorList>
            <person name="Yu L."/>
        </authorList>
    </citation>
    <scope>NUCLEOTIDE SEQUENCE [LARGE SCALE GENOMIC DNA]</scope>
    <source>
        <strain evidence="4 5">YLB-03</strain>
    </source>
</reference>
<proteinExistence type="predicted"/>
<name>A0A396SE92_9BACL</name>
<evidence type="ECO:0008006" key="6">
    <source>
        <dbReference type="Google" id="ProtNLM"/>
    </source>
</evidence>
<dbReference type="AlphaFoldDB" id="A0A396SE92"/>
<keyword evidence="5" id="KW-1185">Reference proteome</keyword>
<comment type="subcellular location">
    <subcellularLocation>
        <location evidence="1">Cell surface</location>
    </subcellularLocation>
</comment>
<dbReference type="GO" id="GO:0030420">
    <property type="term" value="P:establishment of competence for transformation"/>
    <property type="evidence" value="ECO:0007669"/>
    <property type="project" value="UniProtKB-KW"/>
</dbReference>
<protein>
    <recommendedName>
        <fullName evidence="6">Prepilin-type N-terminal cleavage/methylation domain-containing protein</fullName>
    </recommendedName>
</protein>
<dbReference type="GO" id="GO:0009986">
    <property type="term" value="C:cell surface"/>
    <property type="evidence" value="ECO:0007669"/>
    <property type="project" value="UniProtKB-SubCell"/>
</dbReference>
<dbReference type="RefSeq" id="WP_118874504.1">
    <property type="nucleotide sequence ID" value="NZ_QWEI01000001.1"/>
</dbReference>
<evidence type="ECO:0000256" key="2">
    <source>
        <dbReference type="ARBA" id="ARBA00023287"/>
    </source>
</evidence>
<dbReference type="Pfam" id="PF07963">
    <property type="entry name" value="N_methyl"/>
    <property type="match status" value="1"/>
</dbReference>
<keyword evidence="3" id="KW-0472">Membrane</keyword>
<evidence type="ECO:0000256" key="3">
    <source>
        <dbReference type="SAM" id="Phobius"/>
    </source>
</evidence>
<evidence type="ECO:0000313" key="4">
    <source>
        <dbReference type="EMBL" id="RHW39492.1"/>
    </source>
</evidence>
<accession>A0A396SE92</accession>
<dbReference type="InterPro" id="IPR012902">
    <property type="entry name" value="N_methyl_site"/>
</dbReference>
<comment type="caution">
    <text evidence="4">The sequence shown here is derived from an EMBL/GenBank/DDBJ whole genome shotgun (WGS) entry which is preliminary data.</text>
</comment>